<accession>A0A1K1SZC6</accession>
<reference evidence="1 2" key="1">
    <citation type="submission" date="2016-11" db="EMBL/GenBank/DDBJ databases">
        <authorList>
            <person name="Jaros S."/>
            <person name="Januszkiewicz K."/>
            <person name="Wedrychowicz H."/>
        </authorList>
    </citation>
    <scope>NUCLEOTIDE SEQUENCE [LARGE SCALE GENOMIC DNA]</scope>
    <source>
        <strain evidence="1 2">DSM 784</strain>
    </source>
</reference>
<sequence length="214" mass="24110">MHRCTKCNFAEPPTCKAQNVRNRNTAIIGILNEEEQQKVDELTWRLEVLSKVGIALIKMGDSPDYTFSLLPDEKVNGELELPAADNLFRITMHFIPGNLGNALHELKHGFQALKGDIIGGLENEKVTTNYSKKFTSLAQLNQPGYFRQYAFPGKLAPNVEPLKEELNYLNNQVQGLTGTNNQLNYVIQNSDRHQTTVDLIKRITLPNGTPIYTK</sequence>
<evidence type="ECO:0000313" key="2">
    <source>
        <dbReference type="Proteomes" id="UP000183788"/>
    </source>
</evidence>
<name>A0A1K1SZC6_9BACT</name>
<gene>
    <name evidence="1" type="ORF">SAMN05661012_06482</name>
</gene>
<dbReference type="AlphaFoldDB" id="A0A1K1SZC6"/>
<dbReference type="EMBL" id="FPIZ01000042">
    <property type="protein sequence ID" value="SFW89704.1"/>
    <property type="molecule type" value="Genomic_DNA"/>
</dbReference>
<organism evidence="1 2">
    <name type="scientific">Chitinophaga sancti</name>
    <dbReference type="NCBI Taxonomy" id="1004"/>
    <lineage>
        <taxon>Bacteria</taxon>
        <taxon>Pseudomonadati</taxon>
        <taxon>Bacteroidota</taxon>
        <taxon>Chitinophagia</taxon>
        <taxon>Chitinophagales</taxon>
        <taxon>Chitinophagaceae</taxon>
        <taxon>Chitinophaga</taxon>
    </lineage>
</organism>
<proteinExistence type="predicted"/>
<evidence type="ECO:0000313" key="1">
    <source>
        <dbReference type="EMBL" id="SFW89704.1"/>
    </source>
</evidence>
<dbReference type="Proteomes" id="UP000183788">
    <property type="component" value="Unassembled WGS sequence"/>
</dbReference>
<protein>
    <submittedName>
        <fullName evidence="1">Uncharacterized protein</fullName>
    </submittedName>
</protein>